<dbReference type="InterPro" id="IPR017853">
    <property type="entry name" value="GH"/>
</dbReference>
<dbReference type="SUPFAM" id="SSF51445">
    <property type="entry name" value="(Trans)glycosidases"/>
    <property type="match status" value="1"/>
</dbReference>
<evidence type="ECO:0000313" key="5">
    <source>
        <dbReference type="EMBL" id="EFD01527.1"/>
    </source>
</evidence>
<organism evidence="5 6">
    <name type="scientific">Hungatella hathewayi DSM 13479</name>
    <dbReference type="NCBI Taxonomy" id="566550"/>
    <lineage>
        <taxon>Bacteria</taxon>
        <taxon>Bacillati</taxon>
        <taxon>Bacillota</taxon>
        <taxon>Clostridia</taxon>
        <taxon>Lachnospirales</taxon>
        <taxon>Lachnospiraceae</taxon>
        <taxon>Hungatella</taxon>
    </lineage>
</organism>
<dbReference type="AlphaFoldDB" id="D3A9G8"/>
<gene>
    <name evidence="5" type="ORF">CLOSTHATH_00239</name>
</gene>
<dbReference type="PANTHER" id="PTHR10353">
    <property type="entry name" value="GLYCOSYL HYDROLASE"/>
    <property type="match status" value="1"/>
</dbReference>
<comment type="similarity">
    <text evidence="1 4">Belongs to the glycosyl hydrolase 1 family.</text>
</comment>
<dbReference type="PANTHER" id="PTHR10353:SF122">
    <property type="entry name" value="6-PHOSPHO-BETA-GLUCOSIDASE ASCB-RELATED"/>
    <property type="match status" value="1"/>
</dbReference>
<dbReference type="FunFam" id="3.20.20.80:FF:000004">
    <property type="entry name" value="Beta-glucosidase 6-phospho-beta-glucosidase"/>
    <property type="match status" value="1"/>
</dbReference>
<evidence type="ECO:0000256" key="4">
    <source>
        <dbReference type="RuleBase" id="RU003690"/>
    </source>
</evidence>
<dbReference type="EMBL" id="ACIO01000017">
    <property type="protein sequence ID" value="EFD01527.1"/>
    <property type="molecule type" value="Genomic_DNA"/>
</dbReference>
<proteinExistence type="inferred from homology"/>
<dbReference type="GO" id="GO:0008422">
    <property type="term" value="F:beta-glucosidase activity"/>
    <property type="evidence" value="ECO:0007669"/>
    <property type="project" value="TreeGrafter"/>
</dbReference>
<keyword evidence="3" id="KW-0326">Glycosidase</keyword>
<dbReference type="Gene3D" id="3.20.20.80">
    <property type="entry name" value="Glycosidases"/>
    <property type="match status" value="1"/>
</dbReference>
<sequence>MLKKRTLYRRKKYMSFPNNFLWGGATAASQVEGGWNEGGKGLDTQDCKPQYPELTREQKNSWQYKQMTNEKYEAGKCCKETGIYPFRFGSDEYHRYKEDIALFAEMGMKIYRLSISWARIFPNGDDEKPNLAGIEYYKNVFAECRKHHIKVFVTMLHYAIPVHLVDEYGGWKNRKLVDFYLRYAKTLFENFKDDVDFWLPFNEINAGRFNPYNGVGLIKEREENYDQSVYQAIHHQFIANALTVKLAHEMMPGSKVGCMIARFCHYAATCNPADQLTQLFDEQYTNWFYTDVMARGRYPKYINRHFKQRNVTVHFEPGDEELLQKYPVDFVAFSYYFTQVSTADETWEKTDGNLVIANKNPYLESSEWGWQKDAAGLRITLNQIYDRYQKPMFIAENGLGAVDVPEPDHSVHDPYRIAYLRDHFKAMSDAIDDGVELTGYTMWGIIDLVSCGSIEMSKRYGVIYVDADDEGNGTFDRYKKDSFYWYKKVIESNGAELE</sequence>
<evidence type="ECO:0000256" key="3">
    <source>
        <dbReference type="ARBA" id="ARBA00023295"/>
    </source>
</evidence>
<dbReference type="HOGENOM" id="CLU_001859_0_2_9"/>
<dbReference type="InterPro" id="IPR001360">
    <property type="entry name" value="Glyco_hydro_1"/>
</dbReference>
<dbReference type="GO" id="GO:0016052">
    <property type="term" value="P:carbohydrate catabolic process"/>
    <property type="evidence" value="ECO:0007669"/>
    <property type="project" value="TreeGrafter"/>
</dbReference>
<evidence type="ECO:0000313" key="6">
    <source>
        <dbReference type="Proteomes" id="UP000004968"/>
    </source>
</evidence>
<dbReference type="Proteomes" id="UP000004968">
    <property type="component" value="Unassembled WGS sequence"/>
</dbReference>
<dbReference type="GO" id="GO:0005829">
    <property type="term" value="C:cytosol"/>
    <property type="evidence" value="ECO:0007669"/>
    <property type="project" value="TreeGrafter"/>
</dbReference>
<evidence type="ECO:0000256" key="2">
    <source>
        <dbReference type="ARBA" id="ARBA00022801"/>
    </source>
</evidence>
<protein>
    <submittedName>
        <fullName evidence="5">Glycosyl hydrolase, family 1</fullName>
    </submittedName>
</protein>
<reference evidence="5 6" key="1">
    <citation type="submission" date="2010-01" db="EMBL/GenBank/DDBJ databases">
        <authorList>
            <person name="Weinstock G."/>
            <person name="Sodergren E."/>
            <person name="Clifton S."/>
            <person name="Fulton L."/>
            <person name="Fulton B."/>
            <person name="Courtney L."/>
            <person name="Fronick C."/>
            <person name="Harrison M."/>
            <person name="Strong C."/>
            <person name="Farmer C."/>
            <person name="Delahaunty K."/>
            <person name="Markovic C."/>
            <person name="Hall O."/>
            <person name="Minx P."/>
            <person name="Tomlinson C."/>
            <person name="Mitreva M."/>
            <person name="Nelson J."/>
            <person name="Hou S."/>
            <person name="Wollam A."/>
            <person name="Pepin K.H."/>
            <person name="Johnson M."/>
            <person name="Bhonagiri V."/>
            <person name="Nash W.E."/>
            <person name="Warren W."/>
            <person name="Chinwalla A."/>
            <person name="Mardis E.R."/>
            <person name="Wilson R.K."/>
        </authorList>
    </citation>
    <scope>NUCLEOTIDE SEQUENCE [LARGE SCALE GENOMIC DNA]</scope>
    <source>
        <strain evidence="5 6">DSM 13479</strain>
    </source>
</reference>
<name>D3A9G8_9FIRM</name>
<dbReference type="PRINTS" id="PR00131">
    <property type="entry name" value="GLHYDRLASE1"/>
</dbReference>
<dbReference type="Pfam" id="PF00232">
    <property type="entry name" value="Glyco_hydro_1"/>
    <property type="match status" value="1"/>
</dbReference>
<evidence type="ECO:0000256" key="1">
    <source>
        <dbReference type="ARBA" id="ARBA00010838"/>
    </source>
</evidence>
<keyword evidence="2 5" id="KW-0378">Hydrolase</keyword>
<accession>D3A9G8</accession>
<comment type="caution">
    <text evidence="5">The sequence shown here is derived from an EMBL/GenBank/DDBJ whole genome shotgun (WGS) entry which is preliminary data.</text>
</comment>